<feature type="compositionally biased region" description="Basic residues" evidence="1">
    <location>
        <begin position="163"/>
        <end position="175"/>
    </location>
</feature>
<evidence type="ECO:0000256" key="1">
    <source>
        <dbReference type="SAM" id="MobiDB-lite"/>
    </source>
</evidence>
<feature type="region of interest" description="Disordered" evidence="1">
    <location>
        <begin position="163"/>
        <end position="197"/>
    </location>
</feature>
<sequence length="271" mass="29988">MGELLGRAYLKSQTGEIAVKGFRVTGIFPINRNIFSEVDFLAAEIEKGTEHCTAENDFDQSTLGTSQSDLEPPSLDNVQPGPSGKFQSDVELLNHDSVQPGPSGIKKKMVTPFDISPVPILKKKTSNRGRKASQAAVITSSPYKDELLLSTANKNKQKIKSIKKKVFSQSTKKRSSISSKENKKQQSLGESESDDDETELMLADDDLDLDDLPGQKEPDDLDAECIFCESKFSEDRKGELWVQCLMCNMWCHVDCAGADKDDYVCDFCRTG</sequence>
<accession>A0A9P0JL31</accession>
<evidence type="ECO:0000313" key="2">
    <source>
        <dbReference type="EMBL" id="CAH1956427.1"/>
    </source>
</evidence>
<dbReference type="InterPro" id="IPR011011">
    <property type="entry name" value="Znf_FYVE_PHD"/>
</dbReference>
<organism evidence="2 3">
    <name type="scientific">Acanthoscelides obtectus</name>
    <name type="common">Bean weevil</name>
    <name type="synonym">Bruchus obtectus</name>
    <dbReference type="NCBI Taxonomy" id="200917"/>
    <lineage>
        <taxon>Eukaryota</taxon>
        <taxon>Metazoa</taxon>
        <taxon>Ecdysozoa</taxon>
        <taxon>Arthropoda</taxon>
        <taxon>Hexapoda</taxon>
        <taxon>Insecta</taxon>
        <taxon>Pterygota</taxon>
        <taxon>Neoptera</taxon>
        <taxon>Endopterygota</taxon>
        <taxon>Coleoptera</taxon>
        <taxon>Polyphaga</taxon>
        <taxon>Cucujiformia</taxon>
        <taxon>Chrysomeloidea</taxon>
        <taxon>Chrysomelidae</taxon>
        <taxon>Bruchinae</taxon>
        <taxon>Bruchini</taxon>
        <taxon>Acanthoscelides</taxon>
    </lineage>
</organism>
<dbReference type="OrthoDB" id="6781371at2759"/>
<keyword evidence="3" id="KW-1185">Reference proteome</keyword>
<dbReference type="InterPro" id="IPR013083">
    <property type="entry name" value="Znf_RING/FYVE/PHD"/>
</dbReference>
<reference evidence="2" key="1">
    <citation type="submission" date="2022-03" db="EMBL/GenBank/DDBJ databases">
        <authorList>
            <person name="Sayadi A."/>
        </authorList>
    </citation>
    <scope>NUCLEOTIDE SEQUENCE</scope>
</reference>
<gene>
    <name evidence="2" type="ORF">ACAOBT_LOCUS1556</name>
</gene>
<protein>
    <recommendedName>
        <fullName evidence="4">Zinc finger PHD-type domain-containing protein</fullName>
    </recommendedName>
</protein>
<evidence type="ECO:0008006" key="4">
    <source>
        <dbReference type="Google" id="ProtNLM"/>
    </source>
</evidence>
<comment type="caution">
    <text evidence="2">The sequence shown here is derived from an EMBL/GenBank/DDBJ whole genome shotgun (WGS) entry which is preliminary data.</text>
</comment>
<dbReference type="Proteomes" id="UP001152888">
    <property type="component" value="Unassembled WGS sequence"/>
</dbReference>
<dbReference type="CDD" id="cd15517">
    <property type="entry name" value="PHD_TCF19_like"/>
    <property type="match status" value="1"/>
</dbReference>
<dbReference type="SUPFAM" id="SSF57903">
    <property type="entry name" value="FYVE/PHD zinc finger"/>
    <property type="match status" value="1"/>
</dbReference>
<name>A0A9P0JL31_ACAOB</name>
<evidence type="ECO:0000313" key="3">
    <source>
        <dbReference type="Proteomes" id="UP001152888"/>
    </source>
</evidence>
<feature type="region of interest" description="Disordered" evidence="1">
    <location>
        <begin position="55"/>
        <end position="88"/>
    </location>
</feature>
<dbReference type="AlphaFoldDB" id="A0A9P0JL31"/>
<feature type="compositionally biased region" description="Polar residues" evidence="1">
    <location>
        <begin position="59"/>
        <end position="69"/>
    </location>
</feature>
<dbReference type="EMBL" id="CAKOFQ010006665">
    <property type="protein sequence ID" value="CAH1956427.1"/>
    <property type="molecule type" value="Genomic_DNA"/>
</dbReference>
<dbReference type="Gene3D" id="3.30.40.10">
    <property type="entry name" value="Zinc/RING finger domain, C3HC4 (zinc finger)"/>
    <property type="match status" value="1"/>
</dbReference>
<proteinExistence type="predicted"/>